<gene>
    <name evidence="11" type="ORF">BDU57DRAFT_455058</name>
</gene>
<reference evidence="11" key="1">
    <citation type="journal article" date="2020" name="Stud. Mycol.">
        <title>101 Dothideomycetes genomes: a test case for predicting lifestyles and emergence of pathogens.</title>
        <authorList>
            <person name="Haridas S."/>
            <person name="Albert R."/>
            <person name="Binder M."/>
            <person name="Bloem J."/>
            <person name="Labutti K."/>
            <person name="Salamov A."/>
            <person name="Andreopoulos B."/>
            <person name="Baker S."/>
            <person name="Barry K."/>
            <person name="Bills G."/>
            <person name="Bluhm B."/>
            <person name="Cannon C."/>
            <person name="Castanera R."/>
            <person name="Culley D."/>
            <person name="Daum C."/>
            <person name="Ezra D."/>
            <person name="Gonzalez J."/>
            <person name="Henrissat B."/>
            <person name="Kuo A."/>
            <person name="Liang C."/>
            <person name="Lipzen A."/>
            <person name="Lutzoni F."/>
            <person name="Magnuson J."/>
            <person name="Mondo S."/>
            <person name="Nolan M."/>
            <person name="Ohm R."/>
            <person name="Pangilinan J."/>
            <person name="Park H.-J."/>
            <person name="Ramirez L."/>
            <person name="Alfaro M."/>
            <person name="Sun H."/>
            <person name="Tritt A."/>
            <person name="Yoshinaga Y."/>
            <person name="Zwiers L.-H."/>
            <person name="Turgeon B."/>
            <person name="Goodwin S."/>
            <person name="Spatafora J."/>
            <person name="Crous P."/>
            <person name="Grigoriev I."/>
        </authorList>
    </citation>
    <scope>NUCLEOTIDE SEQUENCE</scope>
    <source>
        <strain evidence="11">HMLAC05119</strain>
    </source>
</reference>
<evidence type="ECO:0000256" key="4">
    <source>
        <dbReference type="ARBA" id="ARBA00013948"/>
    </source>
</evidence>
<dbReference type="GO" id="GO:0004674">
    <property type="term" value="F:protein serine/threonine kinase activity"/>
    <property type="evidence" value="ECO:0007669"/>
    <property type="project" value="UniProtKB-EC"/>
</dbReference>
<feature type="domain" description="Protein kinase" evidence="10">
    <location>
        <begin position="1"/>
        <end position="158"/>
    </location>
</feature>
<evidence type="ECO:0000313" key="12">
    <source>
        <dbReference type="Proteomes" id="UP000800096"/>
    </source>
</evidence>
<accession>A0A6A5QHC4</accession>
<protein>
    <recommendedName>
        <fullName evidence="5">EKC/KEOPS complex subunit BUD32</fullName>
        <ecNumber evidence="3">2.7.11.1</ecNumber>
    </recommendedName>
    <alternativeName>
        <fullName evidence="6 7">Atypical Serine/threonine protein kinase BUD32</fullName>
    </alternativeName>
    <alternativeName>
        <fullName evidence="4">EKC/KEOPS complex subunit bud32</fullName>
    </alternativeName>
</protein>
<evidence type="ECO:0000259" key="10">
    <source>
        <dbReference type="PROSITE" id="PS50011"/>
    </source>
</evidence>
<dbReference type="AlphaFoldDB" id="A0A6A5QHC4"/>
<dbReference type="Gene3D" id="1.10.510.10">
    <property type="entry name" value="Transferase(Phosphotransferase) domain 1"/>
    <property type="match status" value="1"/>
</dbReference>
<proteinExistence type="predicted"/>
<dbReference type="SUPFAM" id="SSF56112">
    <property type="entry name" value="Protein kinase-like (PK-like)"/>
    <property type="match status" value="1"/>
</dbReference>
<keyword evidence="11" id="KW-0808">Transferase</keyword>
<evidence type="ECO:0000256" key="7">
    <source>
        <dbReference type="ARBA" id="ARBA00033194"/>
    </source>
</evidence>
<evidence type="ECO:0000256" key="9">
    <source>
        <dbReference type="ARBA" id="ARBA00048679"/>
    </source>
</evidence>
<name>A0A6A5QHC4_AMPQU</name>
<dbReference type="InterPro" id="IPR001245">
    <property type="entry name" value="Ser-Thr/Tyr_kinase_cat_dom"/>
</dbReference>
<evidence type="ECO:0000256" key="2">
    <source>
        <dbReference type="ARBA" id="ARBA00011534"/>
    </source>
</evidence>
<dbReference type="EMBL" id="ML979138">
    <property type="protein sequence ID" value="KAF1913477.1"/>
    <property type="molecule type" value="Genomic_DNA"/>
</dbReference>
<sequence length="158" mass="17985">IALALRLRWATDVAAGLAHVHSKGVFHCDLSCRNVLLTEQSVVKVCDFGGAGLDENESDGVEEPRYELPLRGREWEARPYIKRDLFALGSLVYELMAWKKPFVELSDGEVEKRFHRDEFPVVSNLLCADIIQKCWNEEYERAEDVMLALQAAMTTQND</sequence>
<dbReference type="PANTHER" id="PTHR23257">
    <property type="entry name" value="SERINE-THREONINE PROTEIN KINASE"/>
    <property type="match status" value="1"/>
</dbReference>
<comment type="subunit">
    <text evidence="2">Component of the EKC/KEOPS complex composed of at least BUD32, CGI121, GON7, KAE1 and PCC1; the whole complex dimerizes.</text>
</comment>
<dbReference type="InterPro" id="IPR008266">
    <property type="entry name" value="Tyr_kinase_AS"/>
</dbReference>
<dbReference type="InterPro" id="IPR011009">
    <property type="entry name" value="Kinase-like_dom_sf"/>
</dbReference>
<organism evidence="11 12">
    <name type="scientific">Ampelomyces quisqualis</name>
    <name type="common">Powdery mildew agent</name>
    <dbReference type="NCBI Taxonomy" id="50730"/>
    <lineage>
        <taxon>Eukaryota</taxon>
        <taxon>Fungi</taxon>
        <taxon>Dikarya</taxon>
        <taxon>Ascomycota</taxon>
        <taxon>Pezizomycotina</taxon>
        <taxon>Dothideomycetes</taxon>
        <taxon>Pleosporomycetidae</taxon>
        <taxon>Pleosporales</taxon>
        <taxon>Pleosporineae</taxon>
        <taxon>Phaeosphaeriaceae</taxon>
        <taxon>Ampelomyces</taxon>
    </lineage>
</organism>
<comment type="function">
    <text evidence="1">Component of the EKC/KEOPS complex that is required for the formation of a threonylcarbamoyl group on adenosine at position 37 (t(6)A37) in tRNAs that read codons beginning with adenine. The complex is probably involved in the transfer of the threonylcarbamoyl moiety of threonylcarbamoyl-AMP (TC-AMP) to the N6 group of A37. BUD32 has ATPase activity in the context of the EKC/KEOPS complex and likely plays a supporting role to the catalytic subunit KAE1. The EKC/KEOPS complex also promotes both telomere uncapping and telomere elongation. The complex is required for efficient recruitment of transcriptional coactivators.</text>
</comment>
<dbReference type="Pfam" id="PF07714">
    <property type="entry name" value="PK_Tyr_Ser-Thr"/>
    <property type="match status" value="1"/>
</dbReference>
<dbReference type="GO" id="GO:0005524">
    <property type="term" value="F:ATP binding"/>
    <property type="evidence" value="ECO:0007669"/>
    <property type="project" value="InterPro"/>
</dbReference>
<evidence type="ECO:0000256" key="8">
    <source>
        <dbReference type="ARBA" id="ARBA00047899"/>
    </source>
</evidence>
<keyword evidence="12" id="KW-1185">Reference proteome</keyword>
<dbReference type="InterPro" id="IPR050167">
    <property type="entry name" value="Ser_Thr_protein_kinase"/>
</dbReference>
<comment type="catalytic activity">
    <reaction evidence="9">
        <text>L-seryl-[protein] + ATP = O-phospho-L-seryl-[protein] + ADP + H(+)</text>
        <dbReference type="Rhea" id="RHEA:17989"/>
        <dbReference type="Rhea" id="RHEA-COMP:9863"/>
        <dbReference type="Rhea" id="RHEA-COMP:11604"/>
        <dbReference type="ChEBI" id="CHEBI:15378"/>
        <dbReference type="ChEBI" id="CHEBI:29999"/>
        <dbReference type="ChEBI" id="CHEBI:30616"/>
        <dbReference type="ChEBI" id="CHEBI:83421"/>
        <dbReference type="ChEBI" id="CHEBI:456216"/>
        <dbReference type="EC" id="2.7.11.1"/>
    </reaction>
</comment>
<comment type="catalytic activity">
    <reaction evidence="8">
        <text>L-threonyl-[protein] + ATP = O-phospho-L-threonyl-[protein] + ADP + H(+)</text>
        <dbReference type="Rhea" id="RHEA:46608"/>
        <dbReference type="Rhea" id="RHEA-COMP:11060"/>
        <dbReference type="Rhea" id="RHEA-COMP:11605"/>
        <dbReference type="ChEBI" id="CHEBI:15378"/>
        <dbReference type="ChEBI" id="CHEBI:30013"/>
        <dbReference type="ChEBI" id="CHEBI:30616"/>
        <dbReference type="ChEBI" id="CHEBI:61977"/>
        <dbReference type="ChEBI" id="CHEBI:456216"/>
        <dbReference type="EC" id="2.7.11.1"/>
    </reaction>
</comment>
<dbReference type="EC" id="2.7.11.1" evidence="3"/>
<dbReference type="PROSITE" id="PS50011">
    <property type="entry name" value="PROTEIN_KINASE_DOM"/>
    <property type="match status" value="1"/>
</dbReference>
<dbReference type="OrthoDB" id="1668230at2759"/>
<evidence type="ECO:0000256" key="5">
    <source>
        <dbReference type="ARBA" id="ARBA00019973"/>
    </source>
</evidence>
<evidence type="ECO:0000313" key="11">
    <source>
        <dbReference type="EMBL" id="KAF1913477.1"/>
    </source>
</evidence>
<dbReference type="Proteomes" id="UP000800096">
    <property type="component" value="Unassembled WGS sequence"/>
</dbReference>
<evidence type="ECO:0000256" key="1">
    <source>
        <dbReference type="ARBA" id="ARBA00003747"/>
    </source>
</evidence>
<dbReference type="GO" id="GO:0005737">
    <property type="term" value="C:cytoplasm"/>
    <property type="evidence" value="ECO:0007669"/>
    <property type="project" value="TreeGrafter"/>
</dbReference>
<evidence type="ECO:0000256" key="6">
    <source>
        <dbReference type="ARBA" id="ARBA00030980"/>
    </source>
</evidence>
<dbReference type="GO" id="GO:0007165">
    <property type="term" value="P:signal transduction"/>
    <property type="evidence" value="ECO:0007669"/>
    <property type="project" value="TreeGrafter"/>
</dbReference>
<dbReference type="InterPro" id="IPR000719">
    <property type="entry name" value="Prot_kinase_dom"/>
</dbReference>
<dbReference type="PROSITE" id="PS00109">
    <property type="entry name" value="PROTEIN_KINASE_TYR"/>
    <property type="match status" value="1"/>
</dbReference>
<keyword evidence="11" id="KW-0418">Kinase</keyword>
<feature type="non-terminal residue" evidence="11">
    <location>
        <position position="1"/>
    </location>
</feature>
<evidence type="ECO:0000256" key="3">
    <source>
        <dbReference type="ARBA" id="ARBA00012513"/>
    </source>
</evidence>